<organism evidence="2 3">
    <name type="scientific">Rhynchophorus ferrugineus</name>
    <name type="common">Red palm weevil</name>
    <name type="synonym">Curculio ferrugineus</name>
    <dbReference type="NCBI Taxonomy" id="354439"/>
    <lineage>
        <taxon>Eukaryota</taxon>
        <taxon>Metazoa</taxon>
        <taxon>Ecdysozoa</taxon>
        <taxon>Arthropoda</taxon>
        <taxon>Hexapoda</taxon>
        <taxon>Insecta</taxon>
        <taxon>Pterygota</taxon>
        <taxon>Neoptera</taxon>
        <taxon>Endopterygota</taxon>
        <taxon>Coleoptera</taxon>
        <taxon>Polyphaga</taxon>
        <taxon>Cucujiformia</taxon>
        <taxon>Curculionidae</taxon>
        <taxon>Dryophthorinae</taxon>
        <taxon>Rhynchophorus</taxon>
    </lineage>
</organism>
<name>A0A834I9E3_RHYFE</name>
<feature type="region of interest" description="Disordered" evidence="1">
    <location>
        <begin position="43"/>
        <end position="87"/>
    </location>
</feature>
<dbReference type="AlphaFoldDB" id="A0A834I9E3"/>
<evidence type="ECO:0000313" key="2">
    <source>
        <dbReference type="EMBL" id="KAF7275196.1"/>
    </source>
</evidence>
<accession>A0A834I9E3</accession>
<dbReference type="Proteomes" id="UP000625711">
    <property type="component" value="Unassembled WGS sequence"/>
</dbReference>
<reference evidence="2" key="1">
    <citation type="submission" date="2020-08" db="EMBL/GenBank/DDBJ databases">
        <title>Genome sequencing and assembly of the red palm weevil Rhynchophorus ferrugineus.</title>
        <authorList>
            <person name="Dias G.B."/>
            <person name="Bergman C.M."/>
            <person name="Manee M."/>
        </authorList>
    </citation>
    <scope>NUCLEOTIDE SEQUENCE</scope>
    <source>
        <strain evidence="2">AA-2017</strain>
        <tissue evidence="2">Whole larva</tissue>
    </source>
</reference>
<keyword evidence="3" id="KW-1185">Reference proteome</keyword>
<dbReference type="EMBL" id="JAACXV010011091">
    <property type="protein sequence ID" value="KAF7275196.1"/>
    <property type="molecule type" value="Genomic_DNA"/>
</dbReference>
<gene>
    <name evidence="2" type="ORF">GWI33_012091</name>
</gene>
<sequence>MPLIITELSSDLLLHYINERMSIWKHPVTGSIALKHPSHLPKRAIVTPGHAGRAITSYRSGKRQHPEPGSYPDSDSGERSPKPIRNR</sequence>
<evidence type="ECO:0000256" key="1">
    <source>
        <dbReference type="SAM" id="MobiDB-lite"/>
    </source>
</evidence>
<protein>
    <submittedName>
        <fullName evidence="2">Uncharacterized protein</fullName>
    </submittedName>
</protein>
<comment type="caution">
    <text evidence="2">The sequence shown here is derived from an EMBL/GenBank/DDBJ whole genome shotgun (WGS) entry which is preliminary data.</text>
</comment>
<evidence type="ECO:0000313" key="3">
    <source>
        <dbReference type="Proteomes" id="UP000625711"/>
    </source>
</evidence>
<proteinExistence type="predicted"/>